<evidence type="ECO:0000313" key="3">
    <source>
        <dbReference type="Proteomes" id="UP000297273"/>
    </source>
</evidence>
<comment type="caution">
    <text evidence="2">The sequence shown here is derived from an EMBL/GenBank/DDBJ whole genome shotgun (WGS) entry which is preliminary data.</text>
</comment>
<organism evidence="2 3">
    <name type="scientific">Leptospira langatensis</name>
    <dbReference type="NCBI Taxonomy" id="2484983"/>
    <lineage>
        <taxon>Bacteria</taxon>
        <taxon>Pseudomonadati</taxon>
        <taxon>Spirochaetota</taxon>
        <taxon>Spirochaetia</taxon>
        <taxon>Leptospirales</taxon>
        <taxon>Leptospiraceae</taxon>
        <taxon>Leptospira</taxon>
    </lineage>
</organism>
<dbReference type="EMBL" id="RQGC01000009">
    <property type="protein sequence ID" value="TGL39656.1"/>
    <property type="molecule type" value="Genomic_DNA"/>
</dbReference>
<keyword evidence="1" id="KW-0812">Transmembrane</keyword>
<reference evidence="3" key="1">
    <citation type="journal article" date="2019" name="PLoS Negl. Trop. Dis.">
        <title>Revisiting the worldwide diversity of Leptospira species in the environment.</title>
        <authorList>
            <person name="Vincent A.T."/>
            <person name="Schiettekatte O."/>
            <person name="Bourhy P."/>
            <person name="Veyrier F.J."/>
            <person name="Picardeau M."/>
        </authorList>
    </citation>
    <scope>NUCLEOTIDE SEQUENCE [LARGE SCALE GENOMIC DNA]</scope>
    <source>
        <strain evidence="3">201702690</strain>
    </source>
</reference>
<keyword evidence="1" id="KW-0472">Membrane</keyword>
<name>A0ABY2MCH6_9LEPT</name>
<keyword evidence="1" id="KW-1133">Transmembrane helix</keyword>
<evidence type="ECO:0000256" key="1">
    <source>
        <dbReference type="SAM" id="Phobius"/>
    </source>
</evidence>
<gene>
    <name evidence="2" type="ORF">EHQ53_14130</name>
</gene>
<sequence length="63" mass="7453">MDKFVEIFGDAIGIILNFIVLFFGEECLRQALVWSSGWRWYMFWSVFILVGGFGIFEIAKKYF</sequence>
<accession>A0ABY2MCH6</accession>
<protein>
    <submittedName>
        <fullName evidence="2">Uncharacterized protein</fullName>
    </submittedName>
</protein>
<proteinExistence type="predicted"/>
<dbReference type="RefSeq" id="WP_135646430.1">
    <property type="nucleotide sequence ID" value="NZ_RQGC01000009.1"/>
</dbReference>
<keyword evidence="3" id="KW-1185">Reference proteome</keyword>
<dbReference type="Proteomes" id="UP000297273">
    <property type="component" value="Unassembled WGS sequence"/>
</dbReference>
<feature type="transmembrane region" description="Helical" evidence="1">
    <location>
        <begin position="40"/>
        <end position="59"/>
    </location>
</feature>
<feature type="transmembrane region" description="Helical" evidence="1">
    <location>
        <begin position="7"/>
        <end position="24"/>
    </location>
</feature>
<evidence type="ECO:0000313" key="2">
    <source>
        <dbReference type="EMBL" id="TGL39656.1"/>
    </source>
</evidence>